<accession>A0ABS9XB07</accession>
<reference evidence="2" key="1">
    <citation type="submission" date="2022-03" db="EMBL/GenBank/DDBJ databases">
        <title>Streptomyces 7R015 and 7R016 isolated from Barleria lupulina in Thailand.</title>
        <authorList>
            <person name="Kanchanasin P."/>
            <person name="Phongsopitanun W."/>
            <person name="Tanasupawat S."/>
        </authorList>
    </citation>
    <scope>NUCLEOTIDE SEQUENCE</scope>
    <source>
        <strain evidence="2">7R016</strain>
    </source>
</reference>
<feature type="region of interest" description="Disordered" evidence="1">
    <location>
        <begin position="19"/>
        <end position="38"/>
    </location>
</feature>
<feature type="compositionally biased region" description="Basic and acidic residues" evidence="1">
    <location>
        <begin position="19"/>
        <end position="28"/>
    </location>
</feature>
<dbReference type="Proteomes" id="UP001165270">
    <property type="component" value="Unassembled WGS sequence"/>
</dbReference>
<proteinExistence type="predicted"/>
<keyword evidence="3" id="KW-1185">Reference proteome</keyword>
<comment type="caution">
    <text evidence="2">The sequence shown here is derived from an EMBL/GenBank/DDBJ whole genome shotgun (WGS) entry which is preliminary data.</text>
</comment>
<sequence length="67" mass="7847">MVSKRCPNCGHQMQEFRELTEKEKEQARPHVPKHVSESSLLRCTNKNCRRWQQRGNYQVGGTLPPPE</sequence>
<protein>
    <submittedName>
        <fullName evidence="2">Uncharacterized protein</fullName>
    </submittedName>
</protein>
<name>A0ABS9XB07_9ACTN</name>
<organism evidence="2 3">
    <name type="scientific">Streptomyces spinosisporus</name>
    <dbReference type="NCBI Taxonomy" id="2927582"/>
    <lineage>
        <taxon>Bacteria</taxon>
        <taxon>Bacillati</taxon>
        <taxon>Actinomycetota</taxon>
        <taxon>Actinomycetes</taxon>
        <taxon>Kitasatosporales</taxon>
        <taxon>Streptomycetaceae</taxon>
        <taxon>Streptomyces</taxon>
    </lineage>
</organism>
<evidence type="ECO:0000256" key="1">
    <source>
        <dbReference type="SAM" id="MobiDB-lite"/>
    </source>
</evidence>
<dbReference type="RefSeq" id="WP_242708593.1">
    <property type="nucleotide sequence ID" value="NZ_JALDAX010000002.1"/>
</dbReference>
<evidence type="ECO:0000313" key="3">
    <source>
        <dbReference type="Proteomes" id="UP001165270"/>
    </source>
</evidence>
<evidence type="ECO:0000313" key="2">
    <source>
        <dbReference type="EMBL" id="MCI3239231.1"/>
    </source>
</evidence>
<gene>
    <name evidence="2" type="ORF">MQN93_05795</name>
</gene>
<dbReference type="EMBL" id="JALDAX010000002">
    <property type="protein sequence ID" value="MCI3239231.1"/>
    <property type="molecule type" value="Genomic_DNA"/>
</dbReference>